<dbReference type="PANTHER" id="PTHR43481:SF4">
    <property type="entry name" value="GLYCEROL-1-PHOSPHATE PHOSPHOHYDROLASE 1-RELATED"/>
    <property type="match status" value="1"/>
</dbReference>
<dbReference type="PANTHER" id="PTHR43481">
    <property type="entry name" value="FRUCTOSE-1-PHOSPHATE PHOSPHATASE"/>
    <property type="match status" value="1"/>
</dbReference>
<sequence length="196" mass="21457">MFIPPKKSYLGYIFDCDGTLADTMPLHLRAWNYGLKAANSGLELDGHSFMSVAGMALEQTIKHWNETHSLQIDAEVVMREKNDYFKRHHEEIDPIIPVLEFARSCKASGAAVSVASGGERPDVLETLRLICMDGFFPVITTAEDVKHSKPAPDLFLLAAEKMGIAPADCLVIEDSLLGIEAADTAGMDSVLVPHPF</sequence>
<dbReference type="InterPro" id="IPR051806">
    <property type="entry name" value="HAD-like_SPP"/>
</dbReference>
<proteinExistence type="predicted"/>
<dbReference type="GO" id="GO:0050308">
    <property type="term" value="F:sugar-phosphatase activity"/>
    <property type="evidence" value="ECO:0007669"/>
    <property type="project" value="TreeGrafter"/>
</dbReference>
<dbReference type="RefSeq" id="WP_163962937.1">
    <property type="nucleotide sequence ID" value="NZ_JAAGNX010000001.1"/>
</dbReference>
<name>A0A6B2LYI8_9BACT</name>
<reference evidence="1 2" key="1">
    <citation type="submission" date="2020-02" db="EMBL/GenBank/DDBJ databases">
        <title>Albibacoteraceae fam. nov., the first described family within the subdivision 4 Verrucomicrobia.</title>
        <authorList>
            <person name="Xi F."/>
        </authorList>
    </citation>
    <scope>NUCLEOTIDE SEQUENCE [LARGE SCALE GENOMIC DNA]</scope>
    <source>
        <strain evidence="1 2">CK1056</strain>
    </source>
</reference>
<dbReference type="InterPro" id="IPR006439">
    <property type="entry name" value="HAD-SF_hydro_IA"/>
</dbReference>
<dbReference type="Gene3D" id="1.10.150.240">
    <property type="entry name" value="Putative phosphatase, domain 2"/>
    <property type="match status" value="1"/>
</dbReference>
<keyword evidence="2" id="KW-1185">Reference proteome</keyword>
<evidence type="ECO:0000313" key="1">
    <source>
        <dbReference type="EMBL" id="NDV61741.1"/>
    </source>
</evidence>
<dbReference type="Proteomes" id="UP000478417">
    <property type="component" value="Unassembled WGS sequence"/>
</dbReference>
<dbReference type="SUPFAM" id="SSF56784">
    <property type="entry name" value="HAD-like"/>
    <property type="match status" value="1"/>
</dbReference>
<gene>
    <name evidence="1" type="ORF">G0Q06_04695</name>
</gene>
<organism evidence="1 2">
    <name type="scientific">Oceanipulchritudo coccoides</name>
    <dbReference type="NCBI Taxonomy" id="2706888"/>
    <lineage>
        <taxon>Bacteria</taxon>
        <taxon>Pseudomonadati</taxon>
        <taxon>Verrucomicrobiota</taxon>
        <taxon>Opitutia</taxon>
        <taxon>Puniceicoccales</taxon>
        <taxon>Oceanipulchritudinaceae</taxon>
        <taxon>Oceanipulchritudo</taxon>
    </lineage>
</organism>
<dbReference type="SFLD" id="SFLDS00003">
    <property type="entry name" value="Haloacid_Dehalogenase"/>
    <property type="match status" value="1"/>
</dbReference>
<dbReference type="InterPro" id="IPR023214">
    <property type="entry name" value="HAD_sf"/>
</dbReference>
<dbReference type="EMBL" id="JAAGNX010000001">
    <property type="protein sequence ID" value="NDV61741.1"/>
    <property type="molecule type" value="Genomic_DNA"/>
</dbReference>
<dbReference type="AlphaFoldDB" id="A0A6B2LYI8"/>
<comment type="caution">
    <text evidence="1">The sequence shown here is derived from an EMBL/GenBank/DDBJ whole genome shotgun (WGS) entry which is preliminary data.</text>
</comment>
<dbReference type="NCBIfam" id="TIGR01509">
    <property type="entry name" value="HAD-SF-IA-v3"/>
    <property type="match status" value="1"/>
</dbReference>
<evidence type="ECO:0000313" key="2">
    <source>
        <dbReference type="Proteomes" id="UP000478417"/>
    </source>
</evidence>
<dbReference type="InterPro" id="IPR036412">
    <property type="entry name" value="HAD-like_sf"/>
</dbReference>
<dbReference type="InterPro" id="IPR041492">
    <property type="entry name" value="HAD_2"/>
</dbReference>
<dbReference type="SFLD" id="SFLDG01129">
    <property type="entry name" value="C1.5:_HAD__Beta-PGM__Phosphata"/>
    <property type="match status" value="1"/>
</dbReference>
<dbReference type="PRINTS" id="PR00413">
    <property type="entry name" value="HADHALOGNASE"/>
</dbReference>
<dbReference type="InterPro" id="IPR023198">
    <property type="entry name" value="PGP-like_dom2"/>
</dbReference>
<dbReference type="CDD" id="cd07505">
    <property type="entry name" value="HAD_BPGM-like"/>
    <property type="match status" value="1"/>
</dbReference>
<dbReference type="Pfam" id="PF13419">
    <property type="entry name" value="HAD_2"/>
    <property type="match status" value="1"/>
</dbReference>
<dbReference type="Gene3D" id="3.40.50.1000">
    <property type="entry name" value="HAD superfamily/HAD-like"/>
    <property type="match status" value="1"/>
</dbReference>
<protein>
    <submittedName>
        <fullName evidence="1">HAD family phosphatase</fullName>
    </submittedName>
</protein>
<accession>A0A6B2LYI8</accession>